<dbReference type="InterPro" id="IPR027417">
    <property type="entry name" value="P-loop_NTPase"/>
</dbReference>
<dbReference type="KEGG" id="plm:Plim_3013"/>
<dbReference type="InterPro" id="IPR003439">
    <property type="entry name" value="ABC_transporter-like_ATP-bd"/>
</dbReference>
<feature type="domain" description="ABC transporter" evidence="6">
    <location>
        <begin position="52"/>
        <end position="282"/>
    </location>
</feature>
<feature type="compositionally biased region" description="Low complexity" evidence="5">
    <location>
        <begin position="28"/>
        <end position="37"/>
    </location>
</feature>
<evidence type="ECO:0000256" key="4">
    <source>
        <dbReference type="ARBA" id="ARBA00022840"/>
    </source>
</evidence>
<evidence type="ECO:0000256" key="3">
    <source>
        <dbReference type="ARBA" id="ARBA00022741"/>
    </source>
</evidence>
<evidence type="ECO:0000256" key="5">
    <source>
        <dbReference type="SAM" id="MobiDB-lite"/>
    </source>
</evidence>
<dbReference type="HOGENOM" id="CLU_000604_1_2_0"/>
<evidence type="ECO:0000313" key="7">
    <source>
        <dbReference type="EMBL" id="ADG68835.1"/>
    </source>
</evidence>
<dbReference type="InterPro" id="IPR003593">
    <property type="entry name" value="AAA+_ATPase"/>
</dbReference>
<evidence type="ECO:0000259" key="6">
    <source>
        <dbReference type="PROSITE" id="PS50893"/>
    </source>
</evidence>
<protein>
    <submittedName>
        <fullName evidence="7">ABC transporter related protein</fullName>
    </submittedName>
</protein>
<gene>
    <name evidence="7" type="ordered locus">Plim_3013</name>
</gene>
<dbReference type="Proteomes" id="UP000002220">
    <property type="component" value="Chromosome"/>
</dbReference>
<dbReference type="Gene3D" id="3.30.70.100">
    <property type="match status" value="1"/>
</dbReference>
<keyword evidence="3" id="KW-0547">Nucleotide-binding</keyword>
<keyword evidence="2" id="KW-0813">Transport</keyword>
<dbReference type="PANTHER" id="PTHR43335">
    <property type="entry name" value="ABC TRANSPORTER, ATP-BINDING PROTEIN"/>
    <property type="match status" value="1"/>
</dbReference>
<name>D5SSN4_PLAL2</name>
<keyword evidence="8" id="KW-1185">Reference proteome</keyword>
<evidence type="ECO:0000256" key="1">
    <source>
        <dbReference type="ARBA" id="ARBA00005417"/>
    </source>
</evidence>
<keyword evidence="4" id="KW-0067">ATP-binding</keyword>
<dbReference type="CDD" id="cd03230">
    <property type="entry name" value="ABC_DR_subfamily_A"/>
    <property type="match status" value="1"/>
</dbReference>
<reference evidence="7 8" key="1">
    <citation type="journal article" date="2010" name="Stand. Genomic Sci.">
        <title>Complete genome sequence of Planctomyces limnophilus type strain (Mu 290).</title>
        <authorList>
            <person name="Labutti K."/>
            <person name="Sikorski J."/>
            <person name="Schneider S."/>
            <person name="Nolan M."/>
            <person name="Lucas S."/>
            <person name="Glavina Del Rio T."/>
            <person name="Tice H."/>
            <person name="Cheng J.F."/>
            <person name="Goodwin L."/>
            <person name="Pitluck S."/>
            <person name="Liolios K."/>
            <person name="Ivanova N."/>
            <person name="Mavromatis K."/>
            <person name="Mikhailova N."/>
            <person name="Pati A."/>
            <person name="Chen A."/>
            <person name="Palaniappan K."/>
            <person name="Land M."/>
            <person name="Hauser L."/>
            <person name="Chang Y.J."/>
            <person name="Jeffries C.D."/>
            <person name="Tindall B.J."/>
            <person name="Rohde M."/>
            <person name="Goker M."/>
            <person name="Woyke T."/>
            <person name="Bristow J."/>
            <person name="Eisen J.A."/>
            <person name="Markowitz V."/>
            <person name="Hugenholtz P."/>
            <person name="Kyrpides N.C."/>
            <person name="Klenk H.P."/>
            <person name="Lapidus A."/>
        </authorList>
    </citation>
    <scope>NUCLEOTIDE SEQUENCE [LARGE SCALE GENOMIC DNA]</scope>
    <source>
        <strain evidence="8">ATCC 43296 / DSM 3776 / IFAM 1008 / 290</strain>
    </source>
</reference>
<dbReference type="EMBL" id="CP001744">
    <property type="protein sequence ID" value="ADG68835.1"/>
    <property type="molecule type" value="Genomic_DNA"/>
</dbReference>
<comment type="similarity">
    <text evidence="1">Belongs to the ABC transporter superfamily.</text>
</comment>
<accession>D5SSN4</accession>
<feature type="region of interest" description="Disordered" evidence="5">
    <location>
        <begin position="1"/>
        <end position="41"/>
    </location>
</feature>
<dbReference type="GO" id="GO:0016887">
    <property type="term" value="F:ATP hydrolysis activity"/>
    <property type="evidence" value="ECO:0007669"/>
    <property type="project" value="InterPro"/>
</dbReference>
<dbReference type="PANTHER" id="PTHR43335:SF3">
    <property type="entry name" value="ABC TRANSPORTER"/>
    <property type="match status" value="1"/>
</dbReference>
<dbReference type="AlphaFoldDB" id="D5SSN4"/>
<dbReference type="STRING" id="521674.Plim_3013"/>
<sequence>MSDDETQAVPPDQVQQPTPLDNEDFEKAASSPAGAAEEASDQIAWADPNHAISLHNVTHRYQGKKALDRVSFVVEKGALHGFVGPNGAGKTTSLKLVCTLLQPQAGRVRVFGEDVVDNIRKVRTMIGFMPDHFSTYRQMTVNEYLDFFAAAYGLPPARRIEVIEQVLSLVDMNHRQNDLISGLSRGMQQRVGLARVLVNDPELLLLDEPASGLDPRARIELMDILRALRSMGKTIFISSHILSELAELCDAVTIIDRGEIRFSGRIGDLLTNPQNRHTLRFEFAPGSPEMREALAQIEGVVSAEKSGEGAGYRVEFDPARLDANQLVVRVASLGVPLVSFSEDRRQLNEAFMDLTTAGVR</sequence>
<dbReference type="GO" id="GO:0005524">
    <property type="term" value="F:ATP binding"/>
    <property type="evidence" value="ECO:0007669"/>
    <property type="project" value="UniProtKB-KW"/>
</dbReference>
<evidence type="ECO:0000256" key="2">
    <source>
        <dbReference type="ARBA" id="ARBA00022448"/>
    </source>
</evidence>
<organism evidence="7 8">
    <name type="scientific">Planctopirus limnophila (strain ATCC 43296 / DSM 3776 / IFAM 1008 / Mu 290)</name>
    <name type="common">Planctomyces limnophilus</name>
    <dbReference type="NCBI Taxonomy" id="521674"/>
    <lineage>
        <taxon>Bacteria</taxon>
        <taxon>Pseudomonadati</taxon>
        <taxon>Planctomycetota</taxon>
        <taxon>Planctomycetia</taxon>
        <taxon>Planctomycetales</taxon>
        <taxon>Planctomycetaceae</taxon>
        <taxon>Planctopirus</taxon>
    </lineage>
</organism>
<proteinExistence type="inferred from homology"/>
<dbReference type="Gene3D" id="3.40.50.300">
    <property type="entry name" value="P-loop containing nucleotide triphosphate hydrolases"/>
    <property type="match status" value="1"/>
</dbReference>
<dbReference type="SUPFAM" id="SSF52540">
    <property type="entry name" value="P-loop containing nucleoside triphosphate hydrolases"/>
    <property type="match status" value="1"/>
</dbReference>
<dbReference type="Pfam" id="PF00005">
    <property type="entry name" value="ABC_tran"/>
    <property type="match status" value="1"/>
</dbReference>
<evidence type="ECO:0000313" key="8">
    <source>
        <dbReference type="Proteomes" id="UP000002220"/>
    </source>
</evidence>
<dbReference type="SMART" id="SM00382">
    <property type="entry name" value="AAA"/>
    <property type="match status" value="1"/>
</dbReference>
<dbReference type="eggNOG" id="COG1131">
    <property type="taxonomic scope" value="Bacteria"/>
</dbReference>
<dbReference type="PROSITE" id="PS50893">
    <property type="entry name" value="ABC_TRANSPORTER_2"/>
    <property type="match status" value="1"/>
</dbReference>